<dbReference type="AlphaFoldDB" id="A0A2R5GRW2"/>
<keyword evidence="3" id="KW-0808">Transferase</keyword>
<dbReference type="EMBL" id="BEYU01000122">
    <property type="protein sequence ID" value="GBG32498.1"/>
    <property type="molecule type" value="Genomic_DNA"/>
</dbReference>
<dbReference type="PANTHER" id="PTHR13693">
    <property type="entry name" value="CLASS II AMINOTRANSFERASE/8-AMINO-7-OXONONANOATE SYNTHASE"/>
    <property type="match status" value="1"/>
</dbReference>
<dbReference type="InterPro" id="IPR015422">
    <property type="entry name" value="PyrdxlP-dep_Trfase_small"/>
</dbReference>
<dbReference type="PANTHER" id="PTHR13693:SF77">
    <property type="entry name" value="8-AMINO-7-OXONONANOATE SYNTHASE"/>
    <property type="match status" value="1"/>
</dbReference>
<dbReference type="Pfam" id="PF00155">
    <property type="entry name" value="Aminotran_1_2"/>
    <property type="match status" value="1"/>
</dbReference>
<dbReference type="InterPro" id="IPR015424">
    <property type="entry name" value="PyrdxlP-dep_Trfase"/>
</dbReference>
<name>A0A2R5GRW2_9STRA</name>
<keyword evidence="4" id="KW-0663">Pyridoxal phosphate</keyword>
<comment type="similarity">
    <text evidence="2">Belongs to the class-II pyridoxal-phosphate-dependent aminotransferase family. BioF subfamily.</text>
</comment>
<evidence type="ECO:0000313" key="7">
    <source>
        <dbReference type="Proteomes" id="UP000241890"/>
    </source>
</evidence>
<proteinExistence type="inferred from homology"/>
<protein>
    <submittedName>
        <fullName evidence="6">5-aminolevulinate synthase, mitochondrial</fullName>
    </submittedName>
</protein>
<dbReference type="GO" id="GO:0030170">
    <property type="term" value="F:pyridoxal phosphate binding"/>
    <property type="evidence" value="ECO:0007669"/>
    <property type="project" value="InterPro"/>
</dbReference>
<gene>
    <name evidence="6" type="ORF">FCC1311_061361</name>
</gene>
<dbReference type="InterPro" id="IPR050087">
    <property type="entry name" value="AON_synthase_class-II"/>
</dbReference>
<dbReference type="Proteomes" id="UP000241890">
    <property type="component" value="Unassembled WGS sequence"/>
</dbReference>
<dbReference type="GO" id="GO:0009102">
    <property type="term" value="P:biotin biosynthetic process"/>
    <property type="evidence" value="ECO:0007669"/>
    <property type="project" value="TreeGrafter"/>
</dbReference>
<evidence type="ECO:0000313" key="6">
    <source>
        <dbReference type="EMBL" id="GBG32498.1"/>
    </source>
</evidence>
<sequence length="410" mass="44190">MLRGGAPGGLLAALEAPLERRRGEGLLRKLTGPDATEKVGLVDFSSNDYLSLAASETLAKEADAEYARARETWTGTRVGSTGSRLLSGNSKYHEEAEAMLQTFYQGESALLFNSGYDLNLGLFACMPQKGDVVVFDELMHNSVREGLRLSRGASRPFKHNDCEDLRAVLEQLRGDAEVGNIIVSVESVYSMDGHCAPLENLCALCKEFDANLVVDEAHGVGVFGKGGRGLVSSLGLDEDILCKVCTFGKAPGVHGAALIGPSILREYMINYCRPLIYSTSLPAHSVAFIMAAHRVMEREAEERQAKLQVLIDAFQEGLAQETELSRAALVSPSAVQGILIPGNKAVIRASQALARDGFDVMPIRSPTVPRGEERLRVILHSHNTVDEVRGLLRSTLAALRASAPEEAMSA</sequence>
<evidence type="ECO:0000256" key="4">
    <source>
        <dbReference type="ARBA" id="ARBA00022898"/>
    </source>
</evidence>
<evidence type="ECO:0000259" key="5">
    <source>
        <dbReference type="Pfam" id="PF00155"/>
    </source>
</evidence>
<evidence type="ECO:0000256" key="2">
    <source>
        <dbReference type="ARBA" id="ARBA00010008"/>
    </source>
</evidence>
<reference evidence="6 7" key="1">
    <citation type="submission" date="2017-12" db="EMBL/GenBank/DDBJ databases">
        <title>Sequencing, de novo assembly and annotation of complete genome of a new Thraustochytrid species, strain FCC1311.</title>
        <authorList>
            <person name="Sedici K."/>
            <person name="Godart F."/>
            <person name="Aiese Cigliano R."/>
            <person name="Sanseverino W."/>
            <person name="Barakat M."/>
            <person name="Ortet P."/>
            <person name="Marechal E."/>
            <person name="Cagnac O."/>
            <person name="Amato A."/>
        </authorList>
    </citation>
    <scope>NUCLEOTIDE SEQUENCE [LARGE SCALE GENOMIC DNA]</scope>
</reference>
<dbReference type="InterPro" id="IPR004839">
    <property type="entry name" value="Aminotransferase_I/II_large"/>
</dbReference>
<keyword evidence="7" id="KW-1185">Reference proteome</keyword>
<organism evidence="6 7">
    <name type="scientific">Hondaea fermentalgiana</name>
    <dbReference type="NCBI Taxonomy" id="2315210"/>
    <lineage>
        <taxon>Eukaryota</taxon>
        <taxon>Sar</taxon>
        <taxon>Stramenopiles</taxon>
        <taxon>Bigyra</taxon>
        <taxon>Labyrinthulomycetes</taxon>
        <taxon>Thraustochytrida</taxon>
        <taxon>Thraustochytriidae</taxon>
        <taxon>Hondaea</taxon>
    </lineage>
</organism>
<dbReference type="InterPro" id="IPR015421">
    <property type="entry name" value="PyrdxlP-dep_Trfase_major"/>
</dbReference>
<evidence type="ECO:0000256" key="1">
    <source>
        <dbReference type="ARBA" id="ARBA00001933"/>
    </source>
</evidence>
<dbReference type="Gene3D" id="3.90.1150.10">
    <property type="entry name" value="Aspartate Aminotransferase, domain 1"/>
    <property type="match status" value="1"/>
</dbReference>
<dbReference type="Gene3D" id="3.40.640.10">
    <property type="entry name" value="Type I PLP-dependent aspartate aminotransferase-like (Major domain)"/>
    <property type="match status" value="1"/>
</dbReference>
<evidence type="ECO:0000256" key="3">
    <source>
        <dbReference type="ARBA" id="ARBA00022679"/>
    </source>
</evidence>
<dbReference type="GO" id="GO:0016740">
    <property type="term" value="F:transferase activity"/>
    <property type="evidence" value="ECO:0007669"/>
    <property type="project" value="UniProtKB-KW"/>
</dbReference>
<dbReference type="OrthoDB" id="2382073at2759"/>
<comment type="cofactor">
    <cofactor evidence="1">
        <name>pyridoxal 5'-phosphate</name>
        <dbReference type="ChEBI" id="CHEBI:597326"/>
    </cofactor>
</comment>
<feature type="domain" description="Aminotransferase class I/classII large" evidence="5">
    <location>
        <begin position="41"/>
        <end position="388"/>
    </location>
</feature>
<dbReference type="InParanoid" id="A0A2R5GRW2"/>
<comment type="caution">
    <text evidence="6">The sequence shown here is derived from an EMBL/GenBank/DDBJ whole genome shotgun (WGS) entry which is preliminary data.</text>
</comment>
<dbReference type="SUPFAM" id="SSF53383">
    <property type="entry name" value="PLP-dependent transferases"/>
    <property type="match status" value="1"/>
</dbReference>
<accession>A0A2R5GRW2</accession>